<feature type="DNA-binding region" description="H-T-H motif" evidence="4">
    <location>
        <begin position="29"/>
        <end position="48"/>
    </location>
</feature>
<dbReference type="SUPFAM" id="SSF48498">
    <property type="entry name" value="Tetracyclin repressor-like, C-terminal domain"/>
    <property type="match status" value="1"/>
</dbReference>
<keyword evidence="2 4" id="KW-0238">DNA-binding</keyword>
<dbReference type="InterPro" id="IPR009057">
    <property type="entry name" value="Homeodomain-like_sf"/>
</dbReference>
<gene>
    <name evidence="6" type="ORF">ACFSKX_03245</name>
</gene>
<dbReference type="EMBL" id="JBHUJD010000003">
    <property type="protein sequence ID" value="MFD2309422.1"/>
    <property type="molecule type" value="Genomic_DNA"/>
</dbReference>
<evidence type="ECO:0000256" key="4">
    <source>
        <dbReference type="PROSITE-ProRule" id="PRU00335"/>
    </source>
</evidence>
<dbReference type="PRINTS" id="PR00455">
    <property type="entry name" value="HTHTETR"/>
</dbReference>
<evidence type="ECO:0000313" key="7">
    <source>
        <dbReference type="Proteomes" id="UP001597425"/>
    </source>
</evidence>
<comment type="caution">
    <text evidence="6">The sequence shown here is derived from an EMBL/GenBank/DDBJ whole genome shotgun (WGS) entry which is preliminary data.</text>
</comment>
<keyword evidence="3" id="KW-0804">Transcription</keyword>
<protein>
    <submittedName>
        <fullName evidence="6">TetR/AcrR family transcriptional regulator</fullName>
    </submittedName>
</protein>
<dbReference type="RefSeq" id="WP_265720897.1">
    <property type="nucleotide sequence ID" value="NZ_JAPIVK010000006.1"/>
</dbReference>
<organism evidence="6 7">
    <name type="scientific">Microbulbifer halophilus</name>
    <dbReference type="NCBI Taxonomy" id="453963"/>
    <lineage>
        <taxon>Bacteria</taxon>
        <taxon>Pseudomonadati</taxon>
        <taxon>Pseudomonadota</taxon>
        <taxon>Gammaproteobacteria</taxon>
        <taxon>Cellvibrionales</taxon>
        <taxon>Microbulbiferaceae</taxon>
        <taxon>Microbulbifer</taxon>
    </lineage>
</organism>
<dbReference type="InterPro" id="IPR036271">
    <property type="entry name" value="Tet_transcr_reg_TetR-rel_C_sf"/>
</dbReference>
<name>A0ABW5E7P1_9GAMM</name>
<dbReference type="PANTHER" id="PTHR47506:SF6">
    <property type="entry name" value="HTH-TYPE TRANSCRIPTIONAL REPRESSOR NEMR"/>
    <property type="match status" value="1"/>
</dbReference>
<accession>A0ABW5E7P1</accession>
<reference evidence="7" key="1">
    <citation type="journal article" date="2019" name="Int. J. Syst. Evol. Microbiol.">
        <title>The Global Catalogue of Microorganisms (GCM) 10K type strain sequencing project: providing services to taxonomists for standard genome sequencing and annotation.</title>
        <authorList>
            <consortium name="The Broad Institute Genomics Platform"/>
            <consortium name="The Broad Institute Genome Sequencing Center for Infectious Disease"/>
            <person name="Wu L."/>
            <person name="Ma J."/>
        </authorList>
    </citation>
    <scope>NUCLEOTIDE SEQUENCE [LARGE SCALE GENOMIC DNA]</scope>
    <source>
        <strain evidence="7">KCTC 12848</strain>
    </source>
</reference>
<dbReference type="InterPro" id="IPR011075">
    <property type="entry name" value="TetR_C"/>
</dbReference>
<evidence type="ECO:0000256" key="1">
    <source>
        <dbReference type="ARBA" id="ARBA00023015"/>
    </source>
</evidence>
<evidence type="ECO:0000256" key="3">
    <source>
        <dbReference type="ARBA" id="ARBA00023163"/>
    </source>
</evidence>
<dbReference type="Gene3D" id="1.10.357.10">
    <property type="entry name" value="Tetracycline Repressor, domain 2"/>
    <property type="match status" value="1"/>
</dbReference>
<dbReference type="InterPro" id="IPR001647">
    <property type="entry name" value="HTH_TetR"/>
</dbReference>
<evidence type="ECO:0000313" key="6">
    <source>
        <dbReference type="EMBL" id="MFD2309422.1"/>
    </source>
</evidence>
<dbReference type="Pfam" id="PF16925">
    <property type="entry name" value="TetR_C_13"/>
    <property type="match status" value="1"/>
</dbReference>
<sequence length="195" mass="22203">MKRAYDDTRQHLLDTGHRIIAGKGFYGVGLSELLGSAGVPRGSFYHYFKSKEQFGQALLEEYFRKYLAEVDQLFTPGEKPAAQQLMIYWKEWLRRYNEGCDEQKCLVVKLSAEVADLSEPMRLTLRDGTQRIVERVARCIELGRKDGSLPTTLDPQQTATMLYQLWLGASLLAKLHRSSEPMEQALQITRATLGS</sequence>
<dbReference type="PANTHER" id="PTHR47506">
    <property type="entry name" value="TRANSCRIPTIONAL REGULATORY PROTEIN"/>
    <property type="match status" value="1"/>
</dbReference>
<dbReference type="PROSITE" id="PS50977">
    <property type="entry name" value="HTH_TETR_2"/>
    <property type="match status" value="1"/>
</dbReference>
<feature type="domain" description="HTH tetR-type" evidence="5">
    <location>
        <begin position="6"/>
        <end position="66"/>
    </location>
</feature>
<dbReference type="Proteomes" id="UP001597425">
    <property type="component" value="Unassembled WGS sequence"/>
</dbReference>
<proteinExistence type="predicted"/>
<evidence type="ECO:0000256" key="2">
    <source>
        <dbReference type="ARBA" id="ARBA00023125"/>
    </source>
</evidence>
<dbReference type="Pfam" id="PF00440">
    <property type="entry name" value="TetR_N"/>
    <property type="match status" value="1"/>
</dbReference>
<dbReference type="SUPFAM" id="SSF46689">
    <property type="entry name" value="Homeodomain-like"/>
    <property type="match status" value="1"/>
</dbReference>
<keyword evidence="1" id="KW-0805">Transcription regulation</keyword>
<evidence type="ECO:0000259" key="5">
    <source>
        <dbReference type="PROSITE" id="PS50977"/>
    </source>
</evidence>
<keyword evidence="7" id="KW-1185">Reference proteome</keyword>